<dbReference type="PANTHER" id="PTHR34615">
    <property type="entry name" value="PX DOMAIN-CONTAINING PROTEIN"/>
    <property type="match status" value="1"/>
</dbReference>
<dbReference type="EMBL" id="CALNXJ010000027">
    <property type="protein sequence ID" value="CAH3133544.1"/>
    <property type="molecule type" value="Genomic_DNA"/>
</dbReference>
<gene>
    <name evidence="4" type="ORF">PMEA_00015154</name>
</gene>
<evidence type="ECO:0000256" key="1">
    <source>
        <dbReference type="ARBA" id="ARBA00001968"/>
    </source>
</evidence>
<protein>
    <recommendedName>
        <fullName evidence="3">DDE Tnp4 domain-containing protein</fullName>
    </recommendedName>
</protein>
<comment type="caution">
    <text evidence="4">The sequence shown here is derived from an EMBL/GenBank/DDBJ whole genome shotgun (WGS) entry which is preliminary data.</text>
</comment>
<evidence type="ECO:0000313" key="4">
    <source>
        <dbReference type="EMBL" id="CAH3133544.1"/>
    </source>
</evidence>
<name>A0AAU9X1D7_9CNID</name>
<dbReference type="AlphaFoldDB" id="A0AAU9X1D7"/>
<organism evidence="4 5">
    <name type="scientific">Pocillopora meandrina</name>
    <dbReference type="NCBI Taxonomy" id="46732"/>
    <lineage>
        <taxon>Eukaryota</taxon>
        <taxon>Metazoa</taxon>
        <taxon>Cnidaria</taxon>
        <taxon>Anthozoa</taxon>
        <taxon>Hexacorallia</taxon>
        <taxon>Scleractinia</taxon>
        <taxon>Astrocoeniina</taxon>
        <taxon>Pocilloporidae</taxon>
        <taxon>Pocillopora</taxon>
    </lineage>
</organism>
<evidence type="ECO:0000259" key="3">
    <source>
        <dbReference type="Pfam" id="PF13359"/>
    </source>
</evidence>
<evidence type="ECO:0000256" key="2">
    <source>
        <dbReference type="ARBA" id="ARBA00022723"/>
    </source>
</evidence>
<feature type="domain" description="DDE Tnp4" evidence="3">
    <location>
        <begin position="177"/>
        <end position="334"/>
    </location>
</feature>
<sequence>MAAGYGLQSVRDVLLVSCFDDVIDDEEFTLLYEENYSRGIFPYSMYDKFDLDDWDEEECKVELRFDKSDLAVLLHALRFPDRFVCSQRTVCSGMEGLCILLKRLAFPCRFTDMVMRFGRNPTELCLIFNHVLDFVYQTHQHRLNSWNQPFLNTPALEQYAQSIHACGAPLQNCFGFVDGTLCKISRSKNNQREVYNGHKRAHALKFQNVVLPNGLIANLNGPYEGRRHDATMLCESGLLRDLQVVAWANDGRPLCLYGDPAYPLGIHLQAPFRNVPLTPQMARFNDHMSEVRVAVEWMFGCISNYYKFVEFQNQLKIGLSPVGKMYLVCGILQNAHTCLYGNIISNYFGVDSPDLLTYFW</sequence>
<proteinExistence type="predicted"/>
<dbReference type="Proteomes" id="UP001159428">
    <property type="component" value="Unassembled WGS sequence"/>
</dbReference>
<keyword evidence="5" id="KW-1185">Reference proteome</keyword>
<dbReference type="GO" id="GO:0046872">
    <property type="term" value="F:metal ion binding"/>
    <property type="evidence" value="ECO:0007669"/>
    <property type="project" value="UniProtKB-KW"/>
</dbReference>
<keyword evidence="2" id="KW-0479">Metal-binding</keyword>
<dbReference type="InterPro" id="IPR027806">
    <property type="entry name" value="HARBI1_dom"/>
</dbReference>
<reference evidence="4 5" key="1">
    <citation type="submission" date="2022-05" db="EMBL/GenBank/DDBJ databases">
        <authorList>
            <consortium name="Genoscope - CEA"/>
            <person name="William W."/>
        </authorList>
    </citation>
    <scope>NUCLEOTIDE SEQUENCE [LARGE SCALE GENOMIC DNA]</scope>
</reference>
<accession>A0AAU9X1D7</accession>
<dbReference type="PANTHER" id="PTHR34615:SF1">
    <property type="entry name" value="PX DOMAIN-CONTAINING PROTEIN"/>
    <property type="match status" value="1"/>
</dbReference>
<evidence type="ECO:0000313" key="5">
    <source>
        <dbReference type="Proteomes" id="UP001159428"/>
    </source>
</evidence>
<comment type="cofactor">
    <cofactor evidence="1">
        <name>a divalent metal cation</name>
        <dbReference type="ChEBI" id="CHEBI:60240"/>
    </cofactor>
</comment>
<dbReference type="Pfam" id="PF13359">
    <property type="entry name" value="DDE_Tnp_4"/>
    <property type="match status" value="1"/>
</dbReference>